<dbReference type="Proteomes" id="UP000177354">
    <property type="component" value="Unassembled WGS sequence"/>
</dbReference>
<name>A0A1F5Z0C4_9BACT</name>
<evidence type="ECO:0000256" key="2">
    <source>
        <dbReference type="ARBA" id="ARBA00005182"/>
    </source>
</evidence>
<feature type="domain" description="AlgX/AlgJ SGNH hydrolase-like" evidence="7">
    <location>
        <begin position="357"/>
        <end position="415"/>
    </location>
</feature>
<evidence type="ECO:0000256" key="5">
    <source>
        <dbReference type="ARBA" id="ARBA00022764"/>
    </source>
</evidence>
<keyword evidence="3" id="KW-0808">Transferase</keyword>
<keyword evidence="4" id="KW-0732">Signal</keyword>
<comment type="subcellular location">
    <subcellularLocation>
        <location evidence="1">Periplasm</location>
    </subcellularLocation>
</comment>
<comment type="caution">
    <text evidence="8">The sequence shown here is derived from an EMBL/GenBank/DDBJ whole genome shotgun (WGS) entry which is preliminary data.</text>
</comment>
<dbReference type="Pfam" id="PF16822">
    <property type="entry name" value="ALGX"/>
    <property type="match status" value="1"/>
</dbReference>
<reference evidence="8 9" key="1">
    <citation type="journal article" date="2016" name="Nat. Commun.">
        <title>Thousands of microbial genomes shed light on interconnected biogeochemical processes in an aquifer system.</title>
        <authorList>
            <person name="Anantharaman K."/>
            <person name="Brown C.T."/>
            <person name="Hug L.A."/>
            <person name="Sharon I."/>
            <person name="Castelle C.J."/>
            <person name="Probst A.J."/>
            <person name="Thomas B.C."/>
            <person name="Singh A."/>
            <person name="Wilkins M.J."/>
            <person name="Karaoz U."/>
            <person name="Brodie E.L."/>
            <person name="Williams K.H."/>
            <person name="Hubbard S.S."/>
            <person name="Banfield J.F."/>
        </authorList>
    </citation>
    <scope>NUCLEOTIDE SEQUENCE [LARGE SCALE GENOMIC DNA]</scope>
</reference>
<dbReference type="UniPathway" id="UPA00286"/>
<keyword evidence="6" id="KW-0016">Alginate biosynthesis</keyword>
<proteinExistence type="predicted"/>
<protein>
    <recommendedName>
        <fullName evidence="7">AlgX/AlgJ SGNH hydrolase-like domain-containing protein</fullName>
    </recommendedName>
</protein>
<evidence type="ECO:0000256" key="4">
    <source>
        <dbReference type="ARBA" id="ARBA00022729"/>
    </source>
</evidence>
<dbReference type="AlphaFoldDB" id="A0A1F5Z0C4"/>
<dbReference type="SUPFAM" id="SSF52266">
    <property type="entry name" value="SGNH hydrolase"/>
    <property type="match status" value="1"/>
</dbReference>
<dbReference type="InterPro" id="IPR031811">
    <property type="entry name" value="ALGX/ALGJ_SGNH-like"/>
</dbReference>
<dbReference type="Gene3D" id="3.40.50.1110">
    <property type="entry name" value="SGNH hydrolase"/>
    <property type="match status" value="2"/>
</dbReference>
<dbReference type="InterPro" id="IPR036514">
    <property type="entry name" value="SGNH_hydro_sf"/>
</dbReference>
<dbReference type="GO" id="GO:0042121">
    <property type="term" value="P:alginic acid biosynthetic process"/>
    <property type="evidence" value="ECO:0007669"/>
    <property type="project" value="UniProtKB-UniPathway"/>
</dbReference>
<sequence>MYNTKRMKFQPGKISLVLVSLIVFAISAEFLTAKFSPQKTFRKAYSEAINCFLPDKTLLFTLKPNCSLKFKNFDTGEEITARTNNLGYRGEDFVIEKKPGEKRVLVEGDSFILGFGVSDRQIMTGVLEEKLRESYGEEWSVINAGYTGGFGPDGYYLHLKEKGIKLKPDLVVFAIFVYNDFSDMAESDWIGSGASGEPKRIISNKVKVDENGYLLPNEIPFIYKVPVLRNSNLAIMAYDGFKNGQTEAKTLFDKIRFKIIKPEVPSGEARDSGFLGTYYSYCIFNQSCHRKAMHLFGDLLTVSRASRNTVNGLYNDGNDHFLVLIIPSDFQIYQDTYDKYQADTGLPYNPAEITNPNPQERLKELFSENGIKYIDLLPTMREFKEERFYYKSDGHWNGAGHQMAAEAVYNWIKNNYVGSSSR</sequence>
<organism evidence="8 9">
    <name type="scientific">Candidatus Gottesmanbacteria bacterium RIFCSPHIGHO2_01_FULL_40_15</name>
    <dbReference type="NCBI Taxonomy" id="1798376"/>
    <lineage>
        <taxon>Bacteria</taxon>
        <taxon>Candidatus Gottesmaniibacteriota</taxon>
    </lineage>
</organism>
<evidence type="ECO:0000259" key="7">
    <source>
        <dbReference type="Pfam" id="PF16822"/>
    </source>
</evidence>
<evidence type="ECO:0000313" key="9">
    <source>
        <dbReference type="Proteomes" id="UP000177354"/>
    </source>
</evidence>
<evidence type="ECO:0000313" key="8">
    <source>
        <dbReference type="EMBL" id="OGG05909.1"/>
    </source>
</evidence>
<dbReference type="CDD" id="cd00229">
    <property type="entry name" value="SGNH_hydrolase"/>
    <property type="match status" value="1"/>
</dbReference>
<evidence type="ECO:0000256" key="6">
    <source>
        <dbReference type="ARBA" id="ARBA00022841"/>
    </source>
</evidence>
<gene>
    <name evidence="8" type="ORF">A2777_04805</name>
</gene>
<dbReference type="GO" id="GO:0042597">
    <property type="term" value="C:periplasmic space"/>
    <property type="evidence" value="ECO:0007669"/>
    <property type="project" value="UniProtKB-SubCell"/>
</dbReference>
<evidence type="ECO:0000256" key="3">
    <source>
        <dbReference type="ARBA" id="ARBA00022679"/>
    </source>
</evidence>
<dbReference type="GO" id="GO:0016740">
    <property type="term" value="F:transferase activity"/>
    <property type="evidence" value="ECO:0007669"/>
    <property type="project" value="UniProtKB-KW"/>
</dbReference>
<dbReference type="EMBL" id="MFJF01000021">
    <property type="protein sequence ID" value="OGG05909.1"/>
    <property type="molecule type" value="Genomic_DNA"/>
</dbReference>
<accession>A0A1F5Z0C4</accession>
<comment type="pathway">
    <text evidence="2">Glycan biosynthesis; alginate biosynthesis.</text>
</comment>
<keyword evidence="5" id="KW-0574">Periplasm</keyword>
<evidence type="ECO:0000256" key="1">
    <source>
        <dbReference type="ARBA" id="ARBA00004418"/>
    </source>
</evidence>